<name>A0A1C4EW08_9BACT</name>
<proteinExistence type="predicted"/>
<protein>
    <recommendedName>
        <fullName evidence="3">Helix-turn-helix domain-containing protein</fullName>
    </recommendedName>
</protein>
<evidence type="ECO:0000313" key="1">
    <source>
        <dbReference type="EMBL" id="SCC47760.1"/>
    </source>
</evidence>
<dbReference type="PANTHER" id="PTHR34585:SF22">
    <property type="entry name" value="HELIX-TURN-HELIX DOMAIN-CONTAINING PROTEIN"/>
    <property type="match status" value="1"/>
</dbReference>
<evidence type="ECO:0008006" key="3">
    <source>
        <dbReference type="Google" id="ProtNLM"/>
    </source>
</evidence>
<accession>A0A1C4EW08</accession>
<sequence length="92" mass="10603">MSSIEIVTKEDLLRFKHDLLAEIKTIIDAHQTSSVPQMLKSYEVKKRLNLSNGTLTKLRQNGTIPYTMVGDEPRYSEVDILQMLERNKPSKK</sequence>
<keyword evidence="2" id="KW-1185">Reference proteome</keyword>
<dbReference type="AlphaFoldDB" id="A0A1C4EW08"/>
<dbReference type="RefSeq" id="WP_089713330.1">
    <property type="nucleotide sequence ID" value="NZ_FMAR01000010.1"/>
</dbReference>
<dbReference type="STRING" id="1335309.GA0116948_11047"/>
<dbReference type="Proteomes" id="UP000242818">
    <property type="component" value="Unassembled WGS sequence"/>
</dbReference>
<dbReference type="PANTHER" id="PTHR34585">
    <property type="match status" value="1"/>
</dbReference>
<reference evidence="1 2" key="1">
    <citation type="submission" date="2016-08" db="EMBL/GenBank/DDBJ databases">
        <authorList>
            <person name="Seilhamer J.J."/>
        </authorList>
    </citation>
    <scope>NUCLEOTIDE SEQUENCE [LARGE SCALE GENOMIC DNA]</scope>
    <source>
        <strain evidence="1 2">A37T2</strain>
    </source>
</reference>
<dbReference type="EMBL" id="FMAR01000010">
    <property type="protein sequence ID" value="SCC47760.1"/>
    <property type="molecule type" value="Genomic_DNA"/>
</dbReference>
<dbReference type="OrthoDB" id="1524679at2"/>
<organism evidence="1 2">
    <name type="scientific">Chitinophaga costaii</name>
    <dbReference type="NCBI Taxonomy" id="1335309"/>
    <lineage>
        <taxon>Bacteria</taxon>
        <taxon>Pseudomonadati</taxon>
        <taxon>Bacteroidota</taxon>
        <taxon>Chitinophagia</taxon>
        <taxon>Chitinophagales</taxon>
        <taxon>Chitinophagaceae</taxon>
        <taxon>Chitinophaga</taxon>
    </lineage>
</organism>
<gene>
    <name evidence="1" type="ORF">GA0116948_11047</name>
</gene>
<evidence type="ECO:0000313" key="2">
    <source>
        <dbReference type="Proteomes" id="UP000242818"/>
    </source>
</evidence>